<name>A0A1M5W9E2_9CLOT</name>
<dbReference type="GO" id="GO:0006935">
    <property type="term" value="P:chemotaxis"/>
    <property type="evidence" value="ECO:0007669"/>
    <property type="project" value="InterPro"/>
</dbReference>
<dbReference type="GO" id="GO:0004888">
    <property type="term" value="F:transmembrane signaling receptor activity"/>
    <property type="evidence" value="ECO:0007669"/>
    <property type="project" value="InterPro"/>
</dbReference>
<keyword evidence="4" id="KW-0472">Membrane</keyword>
<dbReference type="GO" id="GO:0007165">
    <property type="term" value="P:signal transduction"/>
    <property type="evidence" value="ECO:0007669"/>
    <property type="project" value="UniProtKB-KW"/>
</dbReference>
<dbReference type="Pfam" id="PF00015">
    <property type="entry name" value="MCPsignal"/>
    <property type="match status" value="1"/>
</dbReference>
<sequence>MLKNFNVKTKIFFLSFLLLFFIAINSIIGSINISRANDSLIDLYNNNLLSIKYLLDNRNQSRAIEGDIYYLVLNSENKGKQQEKLKDIEYRIKVANENFDAYKSTNLDETEKEMLANMEKTLSIYRDKRQAVIDLALQGKQDEATKSFEEIEPIANEFQNDLNELSEYNINKAEKTKDNNVKKTEEALWIFFIFGAVCFLIGTFLATIITKSIVSPIIKIKQFASRLENSDFSTTISVDSKDELGAVSKALNSAQINVATLISEVLSSIQNLISESEELYSIAEELTAKMQVINTSTEEIVAGIHDSSAATEEISASIQEVDSNIQVLSNKAVEGKKKSESIKVRAIEIKDKSIISVDKTEQLYEEKEEKILNALKKVEVVKNIKVMTDTISSIANQTNLLALNAAIEAARAGEQGKGFSVVAEEIRKLAEQASESVLEIQDTIKEINEAFFDIKENSNDILNFIHNDVRPQLSNLTDTGNKYYEDAGFVFDMSEGISSMSEEVNTTMEEISSSIVTMADSALKSSDNAESIKHGINEAFVGMEDISKSAQIQSEMAQKLSIIVEKFKI</sequence>
<evidence type="ECO:0000256" key="4">
    <source>
        <dbReference type="SAM" id="Phobius"/>
    </source>
</evidence>
<proteinExistence type="inferred from homology"/>
<dbReference type="SUPFAM" id="SSF58104">
    <property type="entry name" value="Methyl-accepting chemotaxis protein (MCP) signaling domain"/>
    <property type="match status" value="1"/>
</dbReference>
<dbReference type="InterPro" id="IPR004090">
    <property type="entry name" value="Chemotax_Me-accpt_rcpt"/>
</dbReference>
<evidence type="ECO:0000256" key="1">
    <source>
        <dbReference type="ARBA" id="ARBA00023224"/>
    </source>
</evidence>
<dbReference type="PROSITE" id="PS50111">
    <property type="entry name" value="CHEMOTAXIS_TRANSDUC_2"/>
    <property type="match status" value="1"/>
</dbReference>
<feature type="domain" description="Methyl-accepting transducer" evidence="5">
    <location>
        <begin position="275"/>
        <end position="519"/>
    </location>
</feature>
<dbReference type="PROSITE" id="PS50885">
    <property type="entry name" value="HAMP"/>
    <property type="match status" value="1"/>
</dbReference>
<dbReference type="PRINTS" id="PR00260">
    <property type="entry name" value="CHEMTRNSDUCR"/>
</dbReference>
<accession>A0A1M5W9E2</accession>
<keyword evidence="1 3" id="KW-0807">Transducer</keyword>
<evidence type="ECO:0000313" key="7">
    <source>
        <dbReference type="EMBL" id="SHH84081.1"/>
    </source>
</evidence>
<organism evidence="7 8">
    <name type="scientific">Clostridium intestinale DSM 6191</name>
    <dbReference type="NCBI Taxonomy" id="1121320"/>
    <lineage>
        <taxon>Bacteria</taxon>
        <taxon>Bacillati</taxon>
        <taxon>Bacillota</taxon>
        <taxon>Clostridia</taxon>
        <taxon>Eubacteriales</taxon>
        <taxon>Clostridiaceae</taxon>
        <taxon>Clostridium</taxon>
    </lineage>
</organism>
<dbReference type="InterPro" id="IPR003660">
    <property type="entry name" value="HAMP_dom"/>
</dbReference>
<keyword evidence="4" id="KW-1133">Transmembrane helix</keyword>
<dbReference type="Gene3D" id="1.10.287.950">
    <property type="entry name" value="Methyl-accepting chemotaxis protein"/>
    <property type="match status" value="1"/>
</dbReference>
<feature type="domain" description="HAMP" evidence="6">
    <location>
        <begin position="211"/>
        <end position="263"/>
    </location>
</feature>
<dbReference type="PANTHER" id="PTHR32089:SF112">
    <property type="entry name" value="LYSOZYME-LIKE PROTEIN-RELATED"/>
    <property type="match status" value="1"/>
</dbReference>
<keyword evidence="4" id="KW-0812">Transmembrane</keyword>
<dbReference type="GO" id="GO:0016020">
    <property type="term" value="C:membrane"/>
    <property type="evidence" value="ECO:0007669"/>
    <property type="project" value="InterPro"/>
</dbReference>
<evidence type="ECO:0000313" key="8">
    <source>
        <dbReference type="Proteomes" id="UP000184241"/>
    </source>
</evidence>
<dbReference type="InterPro" id="IPR004089">
    <property type="entry name" value="MCPsignal_dom"/>
</dbReference>
<dbReference type="EMBL" id="FQXU01000004">
    <property type="protein sequence ID" value="SHH84081.1"/>
    <property type="molecule type" value="Genomic_DNA"/>
</dbReference>
<comment type="similarity">
    <text evidence="2">Belongs to the methyl-accepting chemotaxis (MCP) protein family.</text>
</comment>
<dbReference type="Pfam" id="PF12729">
    <property type="entry name" value="4HB_MCP_1"/>
    <property type="match status" value="1"/>
</dbReference>
<protein>
    <submittedName>
        <fullName evidence="7">Methyl-accepting chemotaxis protein</fullName>
    </submittedName>
</protein>
<dbReference type="AlphaFoldDB" id="A0A1M5W9E2"/>
<dbReference type="InterPro" id="IPR047347">
    <property type="entry name" value="YvaQ-like_sensor"/>
</dbReference>
<dbReference type="RefSeq" id="WP_073017309.1">
    <property type="nucleotide sequence ID" value="NZ_FQXU01000004.1"/>
</dbReference>
<dbReference type="PANTHER" id="PTHR32089">
    <property type="entry name" value="METHYL-ACCEPTING CHEMOTAXIS PROTEIN MCPB"/>
    <property type="match status" value="1"/>
</dbReference>
<evidence type="ECO:0000259" key="6">
    <source>
        <dbReference type="PROSITE" id="PS50885"/>
    </source>
</evidence>
<evidence type="ECO:0000256" key="2">
    <source>
        <dbReference type="ARBA" id="ARBA00029447"/>
    </source>
</evidence>
<dbReference type="Pfam" id="PF00672">
    <property type="entry name" value="HAMP"/>
    <property type="match status" value="1"/>
</dbReference>
<dbReference type="CDD" id="cd06225">
    <property type="entry name" value="HAMP"/>
    <property type="match status" value="1"/>
</dbReference>
<evidence type="ECO:0000256" key="3">
    <source>
        <dbReference type="PROSITE-ProRule" id="PRU00284"/>
    </source>
</evidence>
<reference evidence="7 8" key="1">
    <citation type="submission" date="2016-11" db="EMBL/GenBank/DDBJ databases">
        <authorList>
            <person name="Jaros S."/>
            <person name="Januszkiewicz K."/>
            <person name="Wedrychowicz H."/>
        </authorList>
    </citation>
    <scope>NUCLEOTIDE SEQUENCE [LARGE SCALE GENOMIC DNA]</scope>
    <source>
        <strain evidence="7 8">DSM 6191</strain>
    </source>
</reference>
<dbReference type="InterPro" id="IPR024478">
    <property type="entry name" value="HlyB_4HB_MCP"/>
</dbReference>
<gene>
    <name evidence="7" type="ORF">SAMN02745941_00984</name>
</gene>
<feature type="transmembrane region" description="Helical" evidence="4">
    <location>
        <begin position="187"/>
        <end position="209"/>
    </location>
</feature>
<dbReference type="CDD" id="cd19411">
    <property type="entry name" value="MCP2201-like_sensor"/>
    <property type="match status" value="1"/>
</dbReference>
<dbReference type="SMART" id="SM00283">
    <property type="entry name" value="MA"/>
    <property type="match status" value="1"/>
</dbReference>
<dbReference type="Proteomes" id="UP000184241">
    <property type="component" value="Unassembled WGS sequence"/>
</dbReference>
<dbReference type="SMART" id="SM00304">
    <property type="entry name" value="HAMP"/>
    <property type="match status" value="1"/>
</dbReference>
<evidence type="ECO:0000259" key="5">
    <source>
        <dbReference type="PROSITE" id="PS50111"/>
    </source>
</evidence>